<evidence type="ECO:0000313" key="7">
    <source>
        <dbReference type="EMBL" id="MBB3219276.1"/>
    </source>
</evidence>
<evidence type="ECO:0000256" key="1">
    <source>
        <dbReference type="ARBA" id="ARBA00022857"/>
    </source>
</evidence>
<evidence type="ECO:0000313" key="10">
    <source>
        <dbReference type="Proteomes" id="UP000584325"/>
    </source>
</evidence>
<evidence type="ECO:0000313" key="9">
    <source>
        <dbReference type="Proteomes" id="UP000298763"/>
    </source>
</evidence>
<dbReference type="CDD" id="cd12156">
    <property type="entry name" value="HPPR"/>
    <property type="match status" value="1"/>
</dbReference>
<evidence type="ECO:0000259" key="6">
    <source>
        <dbReference type="Pfam" id="PF02826"/>
    </source>
</evidence>
<gene>
    <name evidence="8" type="ORF">FCL38_02320</name>
    <name evidence="7" type="ORF">FHS02_000063</name>
</gene>
<dbReference type="GO" id="GO:0051287">
    <property type="term" value="F:NAD binding"/>
    <property type="evidence" value="ECO:0007669"/>
    <property type="project" value="InterPro"/>
</dbReference>
<organism evidence="7 10">
    <name type="scientific">Pseudoduganella umbonata</name>
    <dbReference type="NCBI Taxonomy" id="864828"/>
    <lineage>
        <taxon>Bacteria</taxon>
        <taxon>Pseudomonadati</taxon>
        <taxon>Pseudomonadota</taxon>
        <taxon>Betaproteobacteria</taxon>
        <taxon>Burkholderiales</taxon>
        <taxon>Oxalobacteraceae</taxon>
        <taxon>Telluria group</taxon>
        <taxon>Pseudoduganella</taxon>
    </lineage>
</organism>
<keyword evidence="1" id="KW-0521">NADP</keyword>
<dbReference type="EMBL" id="JACHXS010000001">
    <property type="protein sequence ID" value="MBB3219276.1"/>
    <property type="molecule type" value="Genomic_DNA"/>
</dbReference>
<keyword evidence="2 4" id="KW-0560">Oxidoreductase</keyword>
<accession>A0A4P8HIQ0</accession>
<evidence type="ECO:0000256" key="4">
    <source>
        <dbReference type="RuleBase" id="RU003719"/>
    </source>
</evidence>
<dbReference type="Gene3D" id="3.40.50.720">
    <property type="entry name" value="NAD(P)-binding Rossmann-like Domain"/>
    <property type="match status" value="2"/>
</dbReference>
<dbReference type="GO" id="GO:0016618">
    <property type="term" value="F:hydroxypyruvate reductase [NAD(P)H] activity"/>
    <property type="evidence" value="ECO:0007669"/>
    <property type="project" value="TreeGrafter"/>
</dbReference>
<protein>
    <submittedName>
        <fullName evidence="7 8">2-hydroxyacid dehydrogenase</fullName>
    </submittedName>
</protein>
<dbReference type="PANTHER" id="PTHR10996:SF178">
    <property type="entry name" value="2-HYDROXYACID DEHYDROGENASE YGL185C-RELATED"/>
    <property type="match status" value="1"/>
</dbReference>
<feature type="domain" description="D-isomer specific 2-hydroxyacid dehydrogenase catalytic" evidence="5">
    <location>
        <begin position="15"/>
        <end position="315"/>
    </location>
</feature>
<dbReference type="FunFam" id="3.40.50.720:FF:000213">
    <property type="entry name" value="Putative 2-hydroxyacid dehydrogenase"/>
    <property type="match status" value="1"/>
</dbReference>
<dbReference type="EMBL" id="CP040017">
    <property type="protein sequence ID" value="QCP09387.1"/>
    <property type="molecule type" value="Genomic_DNA"/>
</dbReference>
<dbReference type="Proteomes" id="UP000584325">
    <property type="component" value="Unassembled WGS sequence"/>
</dbReference>
<reference evidence="7 10" key="2">
    <citation type="submission" date="2020-08" db="EMBL/GenBank/DDBJ databases">
        <title>Genomic Encyclopedia of Type Strains, Phase III (KMG-III): the genomes of soil and plant-associated and newly described type strains.</title>
        <authorList>
            <person name="Whitman W."/>
        </authorList>
    </citation>
    <scope>NUCLEOTIDE SEQUENCE [LARGE SCALE GENOMIC DNA]</scope>
    <source>
        <strain evidence="7 10">CECT 7753</strain>
    </source>
</reference>
<dbReference type="Proteomes" id="UP000298763">
    <property type="component" value="Chromosome"/>
</dbReference>
<name>A0A4P8HIQ0_9BURK</name>
<evidence type="ECO:0000259" key="5">
    <source>
        <dbReference type="Pfam" id="PF00389"/>
    </source>
</evidence>
<dbReference type="GO" id="GO:0005829">
    <property type="term" value="C:cytosol"/>
    <property type="evidence" value="ECO:0007669"/>
    <property type="project" value="TreeGrafter"/>
</dbReference>
<dbReference type="InterPro" id="IPR006139">
    <property type="entry name" value="D-isomer_2_OHA_DH_cat_dom"/>
</dbReference>
<comment type="similarity">
    <text evidence="4">Belongs to the D-isomer specific 2-hydroxyacid dehydrogenase family.</text>
</comment>
<dbReference type="OrthoDB" id="9805416at2"/>
<keyword evidence="3" id="KW-0520">NAD</keyword>
<proteinExistence type="inferred from homology"/>
<keyword evidence="9" id="KW-1185">Reference proteome</keyword>
<feature type="domain" description="D-isomer specific 2-hydroxyacid dehydrogenase NAD-binding" evidence="6">
    <location>
        <begin position="111"/>
        <end position="284"/>
    </location>
</feature>
<dbReference type="Pfam" id="PF02826">
    <property type="entry name" value="2-Hacid_dh_C"/>
    <property type="match status" value="1"/>
</dbReference>
<dbReference type="RefSeq" id="WP_137312274.1">
    <property type="nucleotide sequence ID" value="NZ_CP040017.1"/>
</dbReference>
<evidence type="ECO:0000313" key="8">
    <source>
        <dbReference type="EMBL" id="QCP09387.1"/>
    </source>
</evidence>
<evidence type="ECO:0000256" key="2">
    <source>
        <dbReference type="ARBA" id="ARBA00023002"/>
    </source>
</evidence>
<evidence type="ECO:0000256" key="3">
    <source>
        <dbReference type="ARBA" id="ARBA00023027"/>
    </source>
</evidence>
<sequence length="316" mass="32425">MKPEILVMAASPSASVMAQLEQHFTCHHVWQVAPEGRAAFIAGVAPGVRGVATTGMAGIGAALAAQLPRLEIVAVNGIGVDAVDFAALRPRGIAVTNTPGVLTDDVADLAVALLLAVSRRIPALDTYVRAGQWQAGVPVRPARALRGKVAGIYGFGRIGQAVAARLAAFGLQLRYWQPNVKAGVTVPRAASLLELARDSDYLVVCAPGGAATRNTVDVAVLEALGPEGTLVNIARGSLVDEPALGAALADGRLGAAALDVFADEPSVPAALAALPNVVLTPHVGSLTVETRHAMGQLVVDNLLAHFSGQPLLTRVE</sequence>
<dbReference type="PANTHER" id="PTHR10996">
    <property type="entry name" value="2-HYDROXYACID DEHYDROGENASE-RELATED"/>
    <property type="match status" value="1"/>
</dbReference>
<reference evidence="8 9" key="1">
    <citation type="submission" date="2019-05" db="EMBL/GenBank/DDBJ databases">
        <title>Draft Genome Sequences of Six Type Strains of the Genus Massilia.</title>
        <authorList>
            <person name="Miess H."/>
            <person name="Frediansyhah A."/>
            <person name="Gross H."/>
        </authorList>
    </citation>
    <scope>NUCLEOTIDE SEQUENCE [LARGE SCALE GENOMIC DNA]</scope>
    <source>
        <strain evidence="8 9">DSMZ 26121</strain>
    </source>
</reference>
<dbReference type="InterPro" id="IPR036291">
    <property type="entry name" value="NAD(P)-bd_dom_sf"/>
</dbReference>
<dbReference type="Pfam" id="PF00389">
    <property type="entry name" value="2-Hacid_dh"/>
    <property type="match status" value="1"/>
</dbReference>
<dbReference type="GO" id="GO:0030267">
    <property type="term" value="F:glyoxylate reductase (NADPH) activity"/>
    <property type="evidence" value="ECO:0007669"/>
    <property type="project" value="TreeGrafter"/>
</dbReference>
<dbReference type="InterPro" id="IPR050223">
    <property type="entry name" value="D-isomer_2-hydroxyacid_DH"/>
</dbReference>
<dbReference type="InterPro" id="IPR006140">
    <property type="entry name" value="D-isomer_DH_NAD-bd"/>
</dbReference>
<dbReference type="SUPFAM" id="SSF51735">
    <property type="entry name" value="NAD(P)-binding Rossmann-fold domains"/>
    <property type="match status" value="1"/>
</dbReference>
<dbReference type="SUPFAM" id="SSF52283">
    <property type="entry name" value="Formate/glycerate dehydrogenase catalytic domain-like"/>
    <property type="match status" value="1"/>
</dbReference>
<dbReference type="AlphaFoldDB" id="A0A4P8HIQ0"/>